<evidence type="ECO:0000313" key="2">
    <source>
        <dbReference type="Proteomes" id="UP000291084"/>
    </source>
</evidence>
<dbReference type="EMBL" id="AP015041">
    <property type="protein sequence ID" value="BAT95875.1"/>
    <property type="molecule type" value="Genomic_DNA"/>
</dbReference>
<accession>A0A0S3SSU1</accession>
<keyword evidence="2" id="KW-1185">Reference proteome</keyword>
<protein>
    <submittedName>
        <fullName evidence="1">Uncharacterized protein</fullName>
    </submittedName>
</protein>
<evidence type="ECO:0000313" key="1">
    <source>
        <dbReference type="EMBL" id="BAT95875.1"/>
    </source>
</evidence>
<organism evidence="1 2">
    <name type="scientific">Vigna angularis var. angularis</name>
    <dbReference type="NCBI Taxonomy" id="157739"/>
    <lineage>
        <taxon>Eukaryota</taxon>
        <taxon>Viridiplantae</taxon>
        <taxon>Streptophyta</taxon>
        <taxon>Embryophyta</taxon>
        <taxon>Tracheophyta</taxon>
        <taxon>Spermatophyta</taxon>
        <taxon>Magnoliopsida</taxon>
        <taxon>eudicotyledons</taxon>
        <taxon>Gunneridae</taxon>
        <taxon>Pentapetalae</taxon>
        <taxon>rosids</taxon>
        <taxon>fabids</taxon>
        <taxon>Fabales</taxon>
        <taxon>Fabaceae</taxon>
        <taxon>Papilionoideae</taxon>
        <taxon>50 kb inversion clade</taxon>
        <taxon>NPAAA clade</taxon>
        <taxon>indigoferoid/millettioid clade</taxon>
        <taxon>Phaseoleae</taxon>
        <taxon>Vigna</taxon>
    </lineage>
</organism>
<proteinExistence type="predicted"/>
<dbReference type="Proteomes" id="UP000291084">
    <property type="component" value="Chromosome 8"/>
</dbReference>
<gene>
    <name evidence="1" type="primary">Vigan.08G269900</name>
    <name evidence="1" type="ORF">VIGAN_08269900</name>
</gene>
<reference evidence="1 2" key="1">
    <citation type="journal article" date="2015" name="Sci. Rep.">
        <title>The power of single molecule real-time sequencing technology in the de novo assembly of a eukaryotic genome.</title>
        <authorList>
            <person name="Sakai H."/>
            <person name="Naito K."/>
            <person name="Ogiso-Tanaka E."/>
            <person name="Takahashi Y."/>
            <person name="Iseki K."/>
            <person name="Muto C."/>
            <person name="Satou K."/>
            <person name="Teruya K."/>
            <person name="Shiroma A."/>
            <person name="Shimoji M."/>
            <person name="Hirano T."/>
            <person name="Itoh T."/>
            <person name="Kaga A."/>
            <person name="Tomooka N."/>
        </authorList>
    </citation>
    <scope>NUCLEOTIDE SEQUENCE [LARGE SCALE GENOMIC DNA]</scope>
    <source>
        <strain evidence="2">cv. Shumari</strain>
    </source>
</reference>
<dbReference type="AlphaFoldDB" id="A0A0S3SSU1"/>
<name>A0A0S3SSU1_PHAAN</name>
<sequence length="552" mass="61741">MSGDCMNASVDSESVYELYVGDESTEPHSEIDCIVDLNSDFKIETVELEVQIDFRKSKEYLKKMREAANHVLVLQYYEMDFYADVCDPKIDLTTFDQMLNVPVEVVDFSPCFDHSNIINSVFNIDRIHIPASNVFYDCTDLNALLDDESGAHDDRYVVFDDVKVDMIDFENACTYLGLELELEFAGFLNSLELSNEKLTGCTCLGGGCEICEEISSAICSASNYFAGAKEEIIMFKLDGNDLDEVASDQRTQVYSELSIPIEFSKVQYEFNALDLFKVEPIEPAPDYVPVMPAHSHILDSACSIENIDMPYVVSELCTGFDIIPVDDSFTIGVHLAAVLIDASKVIFEESVQVDFKFELPICLGEVQTSFDNLMDVKTLPDILVVIPDCTEKLDEICVVEDIDISDDFYDVCIGLDNNFEDNFMDCVDPLEPVVNTAVVIDSKVLRAPFEIECIHTPTVCTDNIFPTFDALVLHENDLDFSFNKAEMFDDSLMNIDFDFAVAADITNIATHPKEAADTKEVVMNAREGINMLKEPGICKINSKGMRRSGCCS</sequence>